<dbReference type="EMBL" id="OY660870">
    <property type="protein sequence ID" value="CAJ1059560.1"/>
    <property type="molecule type" value="Genomic_DNA"/>
</dbReference>
<protein>
    <submittedName>
        <fullName evidence="2">Uncharacterized protein</fullName>
    </submittedName>
</protein>
<evidence type="ECO:0000313" key="3">
    <source>
        <dbReference type="Proteomes" id="UP001178508"/>
    </source>
</evidence>
<feature type="compositionally biased region" description="Basic and acidic residues" evidence="1">
    <location>
        <begin position="65"/>
        <end position="80"/>
    </location>
</feature>
<accession>A0AAV1FEW8</accession>
<reference evidence="2" key="1">
    <citation type="submission" date="2023-08" db="EMBL/GenBank/DDBJ databases">
        <authorList>
            <person name="Alioto T."/>
            <person name="Alioto T."/>
            <person name="Gomez Garrido J."/>
        </authorList>
    </citation>
    <scope>NUCLEOTIDE SEQUENCE</scope>
</reference>
<name>A0AAV1FEW8_XYRNO</name>
<feature type="region of interest" description="Disordered" evidence="1">
    <location>
        <begin position="149"/>
        <end position="177"/>
    </location>
</feature>
<sequence>MAVSGVRPPSHQTNTNRTFRARMMSPRLHHSSGLSDHRKQEVDPFNELKDELKDELTELQPPIREAVEKLTADSENRSDGEEQEEEGGGGSPALAAARPYCGCYLIMRSAAVFSVSWAAARKLFGERPVIPGGTPRQHASCQPIRELRHSVSPASGQVNPTAERLEDPTNQSSVISV</sequence>
<organism evidence="2 3">
    <name type="scientific">Xyrichtys novacula</name>
    <name type="common">Pearly razorfish</name>
    <name type="synonym">Hemipteronotus novacula</name>
    <dbReference type="NCBI Taxonomy" id="13765"/>
    <lineage>
        <taxon>Eukaryota</taxon>
        <taxon>Metazoa</taxon>
        <taxon>Chordata</taxon>
        <taxon>Craniata</taxon>
        <taxon>Vertebrata</taxon>
        <taxon>Euteleostomi</taxon>
        <taxon>Actinopterygii</taxon>
        <taxon>Neopterygii</taxon>
        <taxon>Teleostei</taxon>
        <taxon>Neoteleostei</taxon>
        <taxon>Acanthomorphata</taxon>
        <taxon>Eupercaria</taxon>
        <taxon>Labriformes</taxon>
        <taxon>Labridae</taxon>
        <taxon>Xyrichtys</taxon>
    </lineage>
</organism>
<proteinExistence type="predicted"/>
<dbReference type="Proteomes" id="UP001178508">
    <property type="component" value="Chromosome 7"/>
</dbReference>
<feature type="region of interest" description="Disordered" evidence="1">
    <location>
        <begin position="1"/>
        <end position="94"/>
    </location>
</feature>
<feature type="compositionally biased region" description="Polar residues" evidence="1">
    <location>
        <begin position="168"/>
        <end position="177"/>
    </location>
</feature>
<dbReference type="AlphaFoldDB" id="A0AAV1FEW8"/>
<gene>
    <name evidence="2" type="ORF">XNOV1_A006176</name>
</gene>
<evidence type="ECO:0000313" key="2">
    <source>
        <dbReference type="EMBL" id="CAJ1059560.1"/>
    </source>
</evidence>
<evidence type="ECO:0000256" key="1">
    <source>
        <dbReference type="SAM" id="MobiDB-lite"/>
    </source>
</evidence>
<feature type="compositionally biased region" description="Basic and acidic residues" evidence="1">
    <location>
        <begin position="35"/>
        <end position="56"/>
    </location>
</feature>
<keyword evidence="3" id="KW-1185">Reference proteome</keyword>